<accession>A0A854Q3S9</accession>
<protein>
    <submittedName>
        <fullName evidence="3">Rho GTPase activator</fullName>
    </submittedName>
</protein>
<dbReference type="CDD" id="cd00159">
    <property type="entry name" value="RhoGAP"/>
    <property type="match status" value="1"/>
</dbReference>
<reference evidence="3 4" key="1">
    <citation type="submission" date="2017-06" db="EMBL/GenBank/DDBJ databases">
        <title>Global population genomics of the pathogenic fungus Cryptococcus neoformans var. grubii.</title>
        <authorList>
            <person name="Cuomo C."/>
            <person name="Litvintseva A."/>
            <person name="Chen Y."/>
            <person name="Young S."/>
            <person name="Zeng Q."/>
            <person name="Chapman S."/>
            <person name="Gujja S."/>
            <person name="Saif S."/>
            <person name="Birren B."/>
        </authorList>
    </citation>
    <scope>NUCLEOTIDE SEQUENCE [LARGE SCALE GENOMIC DNA]</scope>
    <source>
        <strain evidence="3 4">Tu259-1</strain>
    </source>
</reference>
<sequence>MSTPDLVTYFPVVPHDSSFKELPERPPLSRPLSEISANGPRRLSNRPSVHSASKKDKGSRPGSEVREKEDMQQIGGVATGKRVSSNMALPQTITVNLSEYAKSQPSPSTASATGSVGRPASMSSLGPVMAPPSSTSIKHAPELPKRQAYGRTMSGASLKLSKIEQPDGSSGDCPEKSQSTVLMAQRSSLRPASVASYAEVARSSPTPGPESQPVSPSSLIPPKPPTKSKPSWLKRSAVGAGLRAKTKSPVSNDGDSSGSTTKPLPPILPPRKSKSKNRITESASIADLRPYSNETDRAGTMTLPDRSSYAFVASSAGNPPPLPPRDTTGNNIKGRIAAWTAAAQSSSGFSRSESTQSLASQATGTSQYRLPSSASRVFGHAGSAVQKGWAGLRSKGMTNSMSISGMSSLASSSSRREPSRISPLGGRRDRRSSDNQEIQGGPVFKGEMIKRPAEGDVGKVFGREIVDAGKEWGVVDAGFEIPGQSELEMKRRKCLPAVVIRSCDYLHIWGPKEEGIFRISGQSSHVAALKRQFDSGADIDLTECHPRDLDPHAVAGLFKSYLRELPSPLLTHALAPKFEKAVGKKEEAVKRSSMAGNVGDEEFDGLLRQLPQAHWFLLAEIIHLFDLIPKHAATNRMTLNALTLSLGPSLNIPGLVINELIERRETLFKDPPPPSAIDTAHDLISFSDVDIPPVVPPSAKSSTFSTTDSSYSHKTDDTAVVQDGSTKRKPPKLPSRPSITKLFTSSHASLPRRKSVDTLASIPDTAPPRVDVAVSPTSPLPDFEAKSKNQSPGTTPTREGASKRDTLVPTYSSVASAAPAAPIASTSSPASIEPVEEVHYPAGTVEERARLFSTSTPIADRFTSNQSSFPSLRAAGSSTGSSATMRSVSASVIPQNGIPRPGSAGSAASVTNPASVIRRGPPVFFQSAGVERDRHAPSHVRSMSAIPSGGESGSVTSGGAGTKRKDETINEDGEDGRGKRLSAGPGVLDGLMRGEAIA</sequence>
<feature type="compositionally biased region" description="Polar residues" evidence="1">
    <location>
        <begin position="248"/>
        <end position="262"/>
    </location>
</feature>
<dbReference type="GO" id="GO:0031267">
    <property type="term" value="F:small GTPase binding"/>
    <property type="evidence" value="ECO:0007669"/>
    <property type="project" value="InterPro"/>
</dbReference>
<dbReference type="PANTHER" id="PTHR12783">
    <property type="entry name" value="RALA BINDING PROTEIN 1 RALBP1"/>
    <property type="match status" value="1"/>
</dbReference>
<feature type="region of interest" description="Disordered" evidence="1">
    <location>
        <begin position="697"/>
        <end position="805"/>
    </location>
</feature>
<dbReference type="EMBL" id="AMKT01000083">
    <property type="protein sequence ID" value="OXG12953.1"/>
    <property type="molecule type" value="Genomic_DNA"/>
</dbReference>
<dbReference type="GO" id="GO:0005096">
    <property type="term" value="F:GTPase activator activity"/>
    <property type="evidence" value="ECO:0007669"/>
    <property type="project" value="InterPro"/>
</dbReference>
<feature type="compositionally biased region" description="Polar residues" evidence="1">
    <location>
        <begin position="788"/>
        <end position="797"/>
    </location>
</feature>
<feature type="compositionally biased region" description="Basic and acidic residues" evidence="1">
    <location>
        <begin position="53"/>
        <end position="71"/>
    </location>
</feature>
<evidence type="ECO:0000313" key="3">
    <source>
        <dbReference type="EMBL" id="OXG12953.1"/>
    </source>
</evidence>
<dbReference type="PROSITE" id="PS50238">
    <property type="entry name" value="RHOGAP"/>
    <property type="match status" value="1"/>
</dbReference>
<feature type="region of interest" description="Disordered" evidence="1">
    <location>
        <begin position="346"/>
        <end position="368"/>
    </location>
</feature>
<feature type="region of interest" description="Disordered" evidence="1">
    <location>
        <begin position="929"/>
        <end position="998"/>
    </location>
</feature>
<feature type="compositionally biased region" description="Gly residues" evidence="1">
    <location>
        <begin position="950"/>
        <end position="961"/>
    </location>
</feature>
<comment type="caution">
    <text evidence="3">The sequence shown here is derived from an EMBL/GenBank/DDBJ whole genome shotgun (WGS) entry which is preliminary data.</text>
</comment>
<name>A0A854Q3S9_CRYNE</name>
<feature type="region of interest" description="Disordered" evidence="1">
    <location>
        <begin position="100"/>
        <end position="331"/>
    </location>
</feature>
<dbReference type="PANTHER" id="PTHR12783:SF5">
    <property type="entry name" value="RALA-BINDING PROTEIN 1"/>
    <property type="match status" value="1"/>
</dbReference>
<feature type="region of interest" description="Disordered" evidence="1">
    <location>
        <begin position="16"/>
        <end position="87"/>
    </location>
</feature>
<dbReference type="AlphaFoldDB" id="A0A854Q3S9"/>
<feature type="region of interest" description="Disordered" evidence="1">
    <location>
        <begin position="893"/>
        <end position="913"/>
    </location>
</feature>
<dbReference type="SUPFAM" id="SSF48350">
    <property type="entry name" value="GTPase activation domain, GAP"/>
    <property type="match status" value="1"/>
</dbReference>
<dbReference type="OrthoDB" id="185175at2759"/>
<feature type="compositionally biased region" description="Polar residues" evidence="1">
    <location>
        <begin position="100"/>
        <end position="114"/>
    </location>
</feature>
<feature type="compositionally biased region" description="Polar residues" evidence="1">
    <location>
        <begin position="176"/>
        <end position="190"/>
    </location>
</feature>
<dbReference type="InterPro" id="IPR008936">
    <property type="entry name" value="Rho_GTPase_activation_prot"/>
</dbReference>
<dbReference type="SMART" id="SM00324">
    <property type="entry name" value="RhoGAP"/>
    <property type="match status" value="1"/>
</dbReference>
<organism evidence="3 4">
    <name type="scientific">Cryptococcus neoformans Tu259-1</name>
    <dbReference type="NCBI Taxonomy" id="1230072"/>
    <lineage>
        <taxon>Eukaryota</taxon>
        <taxon>Fungi</taxon>
        <taxon>Dikarya</taxon>
        <taxon>Basidiomycota</taxon>
        <taxon>Agaricomycotina</taxon>
        <taxon>Tremellomycetes</taxon>
        <taxon>Tremellales</taxon>
        <taxon>Cryptococcaceae</taxon>
        <taxon>Cryptococcus</taxon>
        <taxon>Cryptococcus neoformans species complex</taxon>
    </lineage>
</organism>
<dbReference type="GO" id="GO:0007264">
    <property type="term" value="P:small GTPase-mediated signal transduction"/>
    <property type="evidence" value="ECO:0007669"/>
    <property type="project" value="InterPro"/>
</dbReference>
<dbReference type="Pfam" id="PF00620">
    <property type="entry name" value="RhoGAP"/>
    <property type="match status" value="1"/>
</dbReference>
<feature type="region of interest" description="Disordered" evidence="1">
    <location>
        <begin position="400"/>
        <end position="447"/>
    </location>
</feature>
<feature type="domain" description="Rho-GAP" evidence="2">
    <location>
        <begin position="485"/>
        <end position="684"/>
    </location>
</feature>
<gene>
    <name evidence="3" type="ORF">C361_06141</name>
</gene>
<evidence type="ECO:0000259" key="2">
    <source>
        <dbReference type="PROSITE" id="PS50238"/>
    </source>
</evidence>
<dbReference type="Proteomes" id="UP000199727">
    <property type="component" value="Unassembled WGS sequence"/>
</dbReference>
<evidence type="ECO:0000256" key="1">
    <source>
        <dbReference type="SAM" id="MobiDB-lite"/>
    </source>
</evidence>
<dbReference type="InterPro" id="IPR039767">
    <property type="entry name" value="RALBP1"/>
</dbReference>
<evidence type="ECO:0000313" key="4">
    <source>
        <dbReference type="Proteomes" id="UP000199727"/>
    </source>
</evidence>
<dbReference type="Gene3D" id="1.10.555.10">
    <property type="entry name" value="Rho GTPase activation protein"/>
    <property type="match status" value="1"/>
</dbReference>
<dbReference type="InterPro" id="IPR000198">
    <property type="entry name" value="RhoGAP_dom"/>
</dbReference>
<feature type="compositionally biased region" description="Low complexity" evidence="1">
    <location>
        <begin position="400"/>
        <end position="413"/>
    </location>
</feature>
<feature type="compositionally biased region" description="Low complexity" evidence="1">
    <location>
        <begin position="697"/>
        <end position="710"/>
    </location>
</feature>
<proteinExistence type="predicted"/>